<dbReference type="InterPro" id="IPR027417">
    <property type="entry name" value="P-loop_NTPase"/>
</dbReference>
<dbReference type="EMBL" id="VLLI01000002">
    <property type="protein sequence ID" value="TWJ03302.1"/>
    <property type="molecule type" value="Genomic_DNA"/>
</dbReference>
<dbReference type="GO" id="GO:0009307">
    <property type="term" value="P:DNA restriction-modification system"/>
    <property type="evidence" value="ECO:0007669"/>
    <property type="project" value="InterPro"/>
</dbReference>
<dbReference type="Proteomes" id="UP000317010">
    <property type="component" value="Unassembled WGS sequence"/>
</dbReference>
<dbReference type="AlphaFoldDB" id="A0A562UBY6"/>
<dbReference type="GO" id="GO:0003677">
    <property type="term" value="F:DNA binding"/>
    <property type="evidence" value="ECO:0007669"/>
    <property type="project" value="InterPro"/>
</dbReference>
<reference evidence="2 3" key="1">
    <citation type="submission" date="2019-07" db="EMBL/GenBank/DDBJ databases">
        <title>Genomic Encyclopedia of Archaeal and Bacterial Type Strains, Phase II (KMG-II): from individual species to whole genera.</title>
        <authorList>
            <person name="Goeker M."/>
        </authorList>
    </citation>
    <scope>NUCLEOTIDE SEQUENCE [LARGE SCALE GENOMIC DNA]</scope>
    <source>
        <strain evidence="2 3">ATCC BAA-1854</strain>
    </source>
</reference>
<dbReference type="SUPFAM" id="SSF52540">
    <property type="entry name" value="P-loop containing nucleoside triphosphate hydrolases"/>
    <property type="match status" value="2"/>
</dbReference>
<proteinExistence type="predicted"/>
<dbReference type="Gene3D" id="3.40.50.300">
    <property type="entry name" value="P-loop containing nucleotide triphosphate hydrolases"/>
    <property type="match status" value="1"/>
</dbReference>
<organism evidence="2 3">
    <name type="scientific">Mucilaginibacter frigoritolerans</name>
    <dbReference type="NCBI Taxonomy" id="652788"/>
    <lineage>
        <taxon>Bacteria</taxon>
        <taxon>Pseudomonadati</taxon>
        <taxon>Bacteroidota</taxon>
        <taxon>Sphingobacteriia</taxon>
        <taxon>Sphingobacteriales</taxon>
        <taxon>Sphingobacteriaceae</taxon>
        <taxon>Mucilaginibacter</taxon>
    </lineage>
</organism>
<dbReference type="GO" id="GO:0004519">
    <property type="term" value="F:endonuclease activity"/>
    <property type="evidence" value="ECO:0007669"/>
    <property type="project" value="InterPro"/>
</dbReference>
<evidence type="ECO:0000313" key="2">
    <source>
        <dbReference type="EMBL" id="TWJ03302.1"/>
    </source>
</evidence>
<dbReference type="SMART" id="SM00382">
    <property type="entry name" value="AAA"/>
    <property type="match status" value="1"/>
</dbReference>
<evidence type="ECO:0000313" key="3">
    <source>
        <dbReference type="Proteomes" id="UP000317010"/>
    </source>
</evidence>
<protein>
    <submittedName>
        <fullName evidence="2">ATPase family protein associated with various cellular activities (AAA)</fullName>
    </submittedName>
</protein>
<comment type="caution">
    <text evidence="2">The sequence shown here is derived from an EMBL/GenBank/DDBJ whole genome shotgun (WGS) entry which is preliminary data.</text>
</comment>
<feature type="domain" description="AAA+ ATPase" evidence="1">
    <location>
        <begin position="197"/>
        <end position="362"/>
    </location>
</feature>
<dbReference type="Pfam" id="PF20720">
    <property type="entry name" value="nSTAND3"/>
    <property type="match status" value="1"/>
</dbReference>
<name>A0A562UBY6_9SPHI</name>
<accession>A0A562UBY6</accession>
<dbReference type="InterPro" id="IPR003593">
    <property type="entry name" value="AAA+_ATPase"/>
</dbReference>
<dbReference type="OrthoDB" id="9806903at2"/>
<dbReference type="Pfam" id="PF04471">
    <property type="entry name" value="Mrr_cat"/>
    <property type="match status" value="1"/>
</dbReference>
<dbReference type="InterPro" id="IPR049050">
    <property type="entry name" value="nSTAND3"/>
</dbReference>
<evidence type="ECO:0000259" key="1">
    <source>
        <dbReference type="SMART" id="SM00382"/>
    </source>
</evidence>
<dbReference type="RefSeq" id="WP_144909902.1">
    <property type="nucleotide sequence ID" value="NZ_VLLI01000002.1"/>
</dbReference>
<keyword evidence="3" id="KW-1185">Reference proteome</keyword>
<dbReference type="InterPro" id="IPR007560">
    <property type="entry name" value="Restrct_endonuc_IV_Mrr"/>
</dbReference>
<sequence length="743" mass="87797">MADYDFSTLNSTDFEELVCDLLNAENQKLNNGIVYKTYPEGRDRGIDFRYSKRNRPNYIIGQVKHYRKSDAAKLIRDLKKSEKDKVVKLAPKRYIFLTSLELTLGEIDKIYDIFSPYIQSLSDIHDRKSLNRMLLDNSHIVDRHFKLWYSNTDVLKRILHFEQIGRSLEFTEDYLKKKLNLYVETSDLVEARKTLIKNKFIIITGDPGTGKTTLAELLVYEYIKDGYSLTYIHDDIRDIEKLLTPSDQKQIFYFDDFLGHNAIEIEKAKGAESALIAILKRIIRQENKLVVLTTRNFILTGAVEQSQKLKDFNIGKYTALINLSSYRESVKAQMLTNHAEYAELDEELKRVLSEHKIKKFIVSHKNFSPRSLEYITMIDKVADLSPIQFKNFIIENFTNPDEIWRMAYLQQIDEFQRLIINTMYSLGDDVAVEVLEKAFDHRLSYEVKHNNFVKPMFIYRSAFKKLYGSFIVRSNFGEQREYFKFNNPSLVDFLNNFILSNQDEIQRITFSAKYAIQLTKRFYKLYDEPKQLEMPSILKDRLLNLDFEIENYQDYDHLIIFFLLIRYVGTKDAMDKACDLLKNIEDYAEVFEDSFILSQFKSFIGEVDNPKLIEALNDIGMELFEPMLDDEYDLEEIIKTCQVIERKFSIKPELLLSGTVISTRGRIREIFFNDLEMDLDDLKRDIIFENELEEVQDKYLSYAKALTYYGIWIPSFDSYFDYQDWIEIISTNQYRYARDSDKT</sequence>
<gene>
    <name evidence="2" type="ORF">JN11_00840</name>
</gene>